<keyword evidence="3" id="KW-1185">Reference proteome</keyword>
<evidence type="ECO:0000313" key="2">
    <source>
        <dbReference type="EMBL" id="GAA3357281.1"/>
    </source>
</evidence>
<dbReference type="Gene3D" id="3.20.20.150">
    <property type="entry name" value="Divalent-metal-dependent TIM barrel enzymes"/>
    <property type="match status" value="1"/>
</dbReference>
<dbReference type="Pfam" id="PF01261">
    <property type="entry name" value="AP_endonuc_2"/>
    <property type="match status" value="1"/>
</dbReference>
<name>A0ABP6RR74_9PSEU</name>
<sequence>MIGLSTYAYFWQWSDQVPEPLSLTGMLADTAAQGVELFQICDYPPLESMTDAELDEVRDEARRLGVRLELGTRGLRPEHLRRYLELAGRLDASLVRSMLYSADSRPTPDEAEAYLREVVPEYAAAGVTIALETYEQVPTRVLVDLVDRVGDEHLGICLDPANVVAALELPGDVIELTAPHVKNVHVKDFAFTRSAGWVGFALTGARLGTGQLDRAHEVRAVRAAERGINEVVEHWLPWQGDAATTCAVEREWTAHNLDYLRSERT</sequence>
<dbReference type="Proteomes" id="UP001500483">
    <property type="component" value="Unassembled WGS sequence"/>
</dbReference>
<dbReference type="EMBL" id="BAAAYK010000038">
    <property type="protein sequence ID" value="GAA3357281.1"/>
    <property type="molecule type" value="Genomic_DNA"/>
</dbReference>
<evidence type="ECO:0000313" key="3">
    <source>
        <dbReference type="Proteomes" id="UP001500483"/>
    </source>
</evidence>
<organism evidence="2 3">
    <name type="scientific">Saccharopolyspora gregorii</name>
    <dbReference type="NCBI Taxonomy" id="33914"/>
    <lineage>
        <taxon>Bacteria</taxon>
        <taxon>Bacillati</taxon>
        <taxon>Actinomycetota</taxon>
        <taxon>Actinomycetes</taxon>
        <taxon>Pseudonocardiales</taxon>
        <taxon>Pseudonocardiaceae</taxon>
        <taxon>Saccharopolyspora</taxon>
    </lineage>
</organism>
<evidence type="ECO:0000259" key="1">
    <source>
        <dbReference type="Pfam" id="PF01261"/>
    </source>
</evidence>
<dbReference type="SUPFAM" id="SSF51658">
    <property type="entry name" value="Xylose isomerase-like"/>
    <property type="match status" value="1"/>
</dbReference>
<proteinExistence type="predicted"/>
<dbReference type="PANTHER" id="PTHR12110:SF52">
    <property type="entry name" value="XYLOSE ISOMERASE"/>
    <property type="match status" value="1"/>
</dbReference>
<dbReference type="InterPro" id="IPR036237">
    <property type="entry name" value="Xyl_isomerase-like_sf"/>
</dbReference>
<accession>A0ABP6RR74</accession>
<dbReference type="RefSeq" id="WP_344926331.1">
    <property type="nucleotide sequence ID" value="NZ_BAAAYK010000038.1"/>
</dbReference>
<dbReference type="PANTHER" id="PTHR12110">
    <property type="entry name" value="HYDROXYPYRUVATE ISOMERASE"/>
    <property type="match status" value="1"/>
</dbReference>
<dbReference type="InterPro" id="IPR013022">
    <property type="entry name" value="Xyl_isomerase-like_TIM-brl"/>
</dbReference>
<reference evidence="3" key="1">
    <citation type="journal article" date="2019" name="Int. J. Syst. Evol. Microbiol.">
        <title>The Global Catalogue of Microorganisms (GCM) 10K type strain sequencing project: providing services to taxonomists for standard genome sequencing and annotation.</title>
        <authorList>
            <consortium name="The Broad Institute Genomics Platform"/>
            <consortium name="The Broad Institute Genome Sequencing Center for Infectious Disease"/>
            <person name="Wu L."/>
            <person name="Ma J."/>
        </authorList>
    </citation>
    <scope>NUCLEOTIDE SEQUENCE [LARGE SCALE GENOMIC DNA]</scope>
    <source>
        <strain evidence="3">JCM 9687</strain>
    </source>
</reference>
<gene>
    <name evidence="2" type="ORF">GCM10020366_24660</name>
</gene>
<dbReference type="InterPro" id="IPR050312">
    <property type="entry name" value="IolE/XylAMocC-like"/>
</dbReference>
<comment type="caution">
    <text evidence="2">The sequence shown here is derived from an EMBL/GenBank/DDBJ whole genome shotgun (WGS) entry which is preliminary data.</text>
</comment>
<feature type="domain" description="Xylose isomerase-like TIM barrel" evidence="1">
    <location>
        <begin position="30"/>
        <end position="253"/>
    </location>
</feature>
<protein>
    <submittedName>
        <fullName evidence="2">TIM barrel protein</fullName>
    </submittedName>
</protein>